<name>A0A8X6HSZ4_TRICU</name>
<keyword evidence="2" id="KW-1185">Reference proteome</keyword>
<dbReference type="EMBL" id="BMAO01032231">
    <property type="protein sequence ID" value="GFQ80672.1"/>
    <property type="molecule type" value="Genomic_DNA"/>
</dbReference>
<protein>
    <submittedName>
        <fullName evidence="1">Uncharacterized protein</fullName>
    </submittedName>
</protein>
<accession>A0A8X6HSZ4</accession>
<gene>
    <name evidence="1" type="ORF">TNCT_137301</name>
</gene>
<organism evidence="1 2">
    <name type="scientific">Trichonephila clavata</name>
    <name type="common">Joro spider</name>
    <name type="synonym">Nephila clavata</name>
    <dbReference type="NCBI Taxonomy" id="2740835"/>
    <lineage>
        <taxon>Eukaryota</taxon>
        <taxon>Metazoa</taxon>
        <taxon>Ecdysozoa</taxon>
        <taxon>Arthropoda</taxon>
        <taxon>Chelicerata</taxon>
        <taxon>Arachnida</taxon>
        <taxon>Araneae</taxon>
        <taxon>Araneomorphae</taxon>
        <taxon>Entelegynae</taxon>
        <taxon>Araneoidea</taxon>
        <taxon>Nephilidae</taxon>
        <taxon>Trichonephila</taxon>
    </lineage>
</organism>
<proteinExistence type="predicted"/>
<sequence>MNNADFQSHESELVQNFEKPFLDDDPFTDPGASNSAFKCFLPEYSGSLMSTTHSNSFTNVTEMESFIDSNDPDDFSMYFLKSYRDIDSMPSNLTSLSGSEGNVQSAEGSFVPKKRNTFQKVKKLFLQINESNTISQSL</sequence>
<evidence type="ECO:0000313" key="2">
    <source>
        <dbReference type="Proteomes" id="UP000887116"/>
    </source>
</evidence>
<reference evidence="1" key="1">
    <citation type="submission" date="2020-07" db="EMBL/GenBank/DDBJ databases">
        <title>Multicomponent nature underlies the extraordinary mechanical properties of spider dragline silk.</title>
        <authorList>
            <person name="Kono N."/>
            <person name="Nakamura H."/>
            <person name="Mori M."/>
            <person name="Yoshida Y."/>
            <person name="Ohtoshi R."/>
            <person name="Malay A.D."/>
            <person name="Moran D.A.P."/>
            <person name="Tomita M."/>
            <person name="Numata K."/>
            <person name="Arakawa K."/>
        </authorList>
    </citation>
    <scope>NUCLEOTIDE SEQUENCE</scope>
</reference>
<evidence type="ECO:0000313" key="1">
    <source>
        <dbReference type="EMBL" id="GFQ80672.1"/>
    </source>
</evidence>
<comment type="caution">
    <text evidence="1">The sequence shown here is derived from an EMBL/GenBank/DDBJ whole genome shotgun (WGS) entry which is preliminary data.</text>
</comment>
<dbReference type="AlphaFoldDB" id="A0A8X6HSZ4"/>
<dbReference type="Proteomes" id="UP000887116">
    <property type="component" value="Unassembled WGS sequence"/>
</dbReference>